<keyword evidence="3" id="KW-0227">DNA damage</keyword>
<dbReference type="InterPro" id="IPR018327">
    <property type="entry name" value="BHD_2"/>
</dbReference>
<dbReference type="SMART" id="SM01031">
    <property type="entry name" value="BHD_2"/>
    <property type="match status" value="1"/>
</dbReference>
<keyword evidence="5" id="KW-0539">Nucleus</keyword>
<reference evidence="10" key="1">
    <citation type="submission" date="2011-08" db="EMBL/GenBank/DDBJ databases">
        <authorList>
            <person name="Rombauts S."/>
        </authorList>
    </citation>
    <scope>NUCLEOTIDE SEQUENCE</scope>
    <source>
        <strain evidence="10">London</strain>
    </source>
</reference>
<evidence type="ECO:0000313" key="10">
    <source>
        <dbReference type="Proteomes" id="UP000015104"/>
    </source>
</evidence>
<feature type="domain" description="Rad4 beta-hairpin" evidence="8">
    <location>
        <begin position="57"/>
        <end position="133"/>
    </location>
</feature>
<dbReference type="GO" id="GO:0003697">
    <property type="term" value="F:single-stranded DNA binding"/>
    <property type="evidence" value="ECO:0007669"/>
    <property type="project" value="TreeGrafter"/>
</dbReference>
<feature type="compositionally biased region" description="Acidic residues" evidence="6">
    <location>
        <begin position="236"/>
        <end position="283"/>
    </location>
</feature>
<evidence type="ECO:0000259" key="8">
    <source>
        <dbReference type="SMART" id="SM01032"/>
    </source>
</evidence>
<dbReference type="GO" id="GO:0005737">
    <property type="term" value="C:cytoplasm"/>
    <property type="evidence" value="ECO:0007669"/>
    <property type="project" value="TreeGrafter"/>
</dbReference>
<evidence type="ECO:0000256" key="2">
    <source>
        <dbReference type="ARBA" id="ARBA00009525"/>
    </source>
</evidence>
<dbReference type="GO" id="GO:0003684">
    <property type="term" value="F:damaged DNA binding"/>
    <property type="evidence" value="ECO:0007669"/>
    <property type="project" value="InterPro"/>
</dbReference>
<proteinExistence type="inferred from homology"/>
<dbReference type="GO" id="GO:0006289">
    <property type="term" value="P:nucleotide-excision repair"/>
    <property type="evidence" value="ECO:0007669"/>
    <property type="project" value="InterPro"/>
</dbReference>
<evidence type="ECO:0008006" key="11">
    <source>
        <dbReference type="Google" id="ProtNLM"/>
    </source>
</evidence>
<dbReference type="GO" id="GO:0071942">
    <property type="term" value="C:XPC complex"/>
    <property type="evidence" value="ECO:0007669"/>
    <property type="project" value="TreeGrafter"/>
</dbReference>
<dbReference type="InterPro" id="IPR042488">
    <property type="entry name" value="Rad4_BHD3_sf"/>
</dbReference>
<comment type="subcellular location">
    <subcellularLocation>
        <location evidence="1">Nucleus</location>
    </subcellularLocation>
</comment>
<keyword evidence="4" id="KW-0234">DNA repair</keyword>
<dbReference type="InterPro" id="IPR018328">
    <property type="entry name" value="Rad4_beta-hairpin_dom3"/>
</dbReference>
<dbReference type="InterPro" id="IPR004583">
    <property type="entry name" value="DNA_repair_Rad4"/>
</dbReference>
<reference evidence="9" key="2">
    <citation type="submission" date="2015-06" db="UniProtKB">
        <authorList>
            <consortium name="EnsemblMetazoa"/>
        </authorList>
    </citation>
    <scope>IDENTIFICATION</scope>
</reference>
<dbReference type="EMBL" id="CAEY01000731">
    <property type="status" value="NOT_ANNOTATED_CDS"/>
    <property type="molecule type" value="Genomic_DNA"/>
</dbReference>
<evidence type="ECO:0000256" key="6">
    <source>
        <dbReference type="SAM" id="MobiDB-lite"/>
    </source>
</evidence>
<dbReference type="GO" id="GO:0006298">
    <property type="term" value="P:mismatch repair"/>
    <property type="evidence" value="ECO:0007669"/>
    <property type="project" value="TreeGrafter"/>
</dbReference>
<dbReference type="STRING" id="32264.T1KZ15"/>
<organism evidence="9 10">
    <name type="scientific">Tetranychus urticae</name>
    <name type="common">Two-spotted spider mite</name>
    <dbReference type="NCBI Taxonomy" id="32264"/>
    <lineage>
        <taxon>Eukaryota</taxon>
        <taxon>Metazoa</taxon>
        <taxon>Ecdysozoa</taxon>
        <taxon>Arthropoda</taxon>
        <taxon>Chelicerata</taxon>
        <taxon>Arachnida</taxon>
        <taxon>Acari</taxon>
        <taxon>Acariformes</taxon>
        <taxon>Trombidiformes</taxon>
        <taxon>Prostigmata</taxon>
        <taxon>Eleutherengona</taxon>
        <taxon>Raphignathae</taxon>
        <taxon>Tetranychoidea</taxon>
        <taxon>Tetranychidae</taxon>
        <taxon>Tetranychus</taxon>
    </lineage>
</organism>
<dbReference type="HOGENOM" id="CLU_984580_0_0_1"/>
<dbReference type="FunFam" id="3.30.70.2460:FF:000001">
    <property type="entry name" value="DNA repair protein Rad4 family"/>
    <property type="match status" value="1"/>
</dbReference>
<dbReference type="SMART" id="SM01032">
    <property type="entry name" value="BHD_3"/>
    <property type="match status" value="1"/>
</dbReference>
<dbReference type="PANTHER" id="PTHR12135">
    <property type="entry name" value="DNA REPAIR PROTEIN XP-C / RAD4"/>
    <property type="match status" value="1"/>
</dbReference>
<dbReference type="Pfam" id="PF10405">
    <property type="entry name" value="BHD_3"/>
    <property type="match status" value="1"/>
</dbReference>
<feature type="region of interest" description="Disordered" evidence="6">
    <location>
        <begin position="202"/>
        <end position="283"/>
    </location>
</feature>
<evidence type="ECO:0000256" key="3">
    <source>
        <dbReference type="ARBA" id="ARBA00022763"/>
    </source>
</evidence>
<comment type="similarity">
    <text evidence="2">Belongs to the XPC family.</text>
</comment>
<sequence>MRQARVVRSNEEPYKMSIKRKKWDRNLGDFLRDLPLELFGEWQTDPYIPPEAKDGKVPRNQYGNVELFQPCMLPKGTVYLQLPGLIRIANKLKIDCAPAVVGFDNCSGGAGVHPVFEGFVVCEEFADTLKAAWEEEQMNIRKRELEKREKRIYGNWKKLIVGVLIKEQVKLKYNRDQSEDTEAVKSSGITLDDIDTILSMYAKKRRKGPSKANKTKSSAPTKKSNKRKSKKGKDTSDEEDEDEDDDIDDFIVDDDEDLEEDGEKIKNDEEEEAETELELSDSD</sequence>
<accession>T1KZ15</accession>
<evidence type="ECO:0000256" key="1">
    <source>
        <dbReference type="ARBA" id="ARBA00004123"/>
    </source>
</evidence>
<dbReference type="PANTHER" id="PTHR12135:SF0">
    <property type="entry name" value="DNA REPAIR PROTEIN COMPLEMENTING XP-C CELLS"/>
    <property type="match status" value="1"/>
</dbReference>
<dbReference type="GO" id="GO:0000111">
    <property type="term" value="C:nucleotide-excision repair factor 2 complex"/>
    <property type="evidence" value="ECO:0007669"/>
    <property type="project" value="TreeGrafter"/>
</dbReference>
<protein>
    <recommendedName>
        <fullName evidence="11">Rad4 beta-hairpin domain-containing protein</fullName>
    </recommendedName>
</protein>
<dbReference type="AlphaFoldDB" id="T1KZ15"/>
<dbReference type="eggNOG" id="KOG2179">
    <property type="taxonomic scope" value="Eukaryota"/>
</dbReference>
<name>T1KZ15_TETUR</name>
<evidence type="ECO:0000259" key="7">
    <source>
        <dbReference type="SMART" id="SM01031"/>
    </source>
</evidence>
<evidence type="ECO:0000256" key="5">
    <source>
        <dbReference type="ARBA" id="ARBA00023242"/>
    </source>
</evidence>
<keyword evidence="10" id="KW-1185">Reference proteome</keyword>
<dbReference type="Gene3D" id="3.30.70.2460">
    <property type="entry name" value="Rad4, beta-hairpin domain BHD3"/>
    <property type="match status" value="1"/>
</dbReference>
<evidence type="ECO:0000313" key="9">
    <source>
        <dbReference type="EnsemblMetazoa" id="tetur288g00010.1"/>
    </source>
</evidence>
<dbReference type="EnsemblMetazoa" id="tetur288g00010.1">
    <property type="protein sequence ID" value="tetur288g00010.1"/>
    <property type="gene ID" value="tetur288g00010"/>
</dbReference>
<feature type="domain" description="Rad4 beta-hairpin" evidence="7">
    <location>
        <begin position="1"/>
        <end position="50"/>
    </location>
</feature>
<dbReference type="Proteomes" id="UP000015104">
    <property type="component" value="Unassembled WGS sequence"/>
</dbReference>
<evidence type="ECO:0000256" key="4">
    <source>
        <dbReference type="ARBA" id="ARBA00023204"/>
    </source>
</evidence>